<evidence type="ECO:0000256" key="1">
    <source>
        <dbReference type="SAM" id="MobiDB-lite"/>
    </source>
</evidence>
<organism evidence="2 3">
    <name type="scientific">Macrolepiota fuliginosa MF-IS2</name>
    <dbReference type="NCBI Taxonomy" id="1400762"/>
    <lineage>
        <taxon>Eukaryota</taxon>
        <taxon>Fungi</taxon>
        <taxon>Dikarya</taxon>
        <taxon>Basidiomycota</taxon>
        <taxon>Agaricomycotina</taxon>
        <taxon>Agaricomycetes</taxon>
        <taxon>Agaricomycetidae</taxon>
        <taxon>Agaricales</taxon>
        <taxon>Agaricineae</taxon>
        <taxon>Agaricaceae</taxon>
        <taxon>Macrolepiota</taxon>
    </lineage>
</organism>
<feature type="compositionally biased region" description="Basic residues" evidence="1">
    <location>
        <begin position="29"/>
        <end position="40"/>
    </location>
</feature>
<evidence type="ECO:0000313" key="3">
    <source>
        <dbReference type="Proteomes" id="UP000807342"/>
    </source>
</evidence>
<comment type="caution">
    <text evidence="2">The sequence shown here is derived from an EMBL/GenBank/DDBJ whole genome shotgun (WGS) entry which is preliminary data.</text>
</comment>
<reference evidence="2" key="1">
    <citation type="submission" date="2020-11" db="EMBL/GenBank/DDBJ databases">
        <authorList>
            <consortium name="DOE Joint Genome Institute"/>
            <person name="Ahrendt S."/>
            <person name="Riley R."/>
            <person name="Andreopoulos W."/>
            <person name="Labutti K."/>
            <person name="Pangilinan J."/>
            <person name="Ruiz-Duenas F.J."/>
            <person name="Barrasa J.M."/>
            <person name="Sanchez-Garcia M."/>
            <person name="Camarero S."/>
            <person name="Miyauchi S."/>
            <person name="Serrano A."/>
            <person name="Linde D."/>
            <person name="Babiker R."/>
            <person name="Drula E."/>
            <person name="Ayuso-Fernandez I."/>
            <person name="Pacheco R."/>
            <person name="Padilla G."/>
            <person name="Ferreira P."/>
            <person name="Barriuso J."/>
            <person name="Kellner H."/>
            <person name="Castanera R."/>
            <person name="Alfaro M."/>
            <person name="Ramirez L."/>
            <person name="Pisabarro A.G."/>
            <person name="Kuo A."/>
            <person name="Tritt A."/>
            <person name="Lipzen A."/>
            <person name="He G."/>
            <person name="Yan M."/>
            <person name="Ng V."/>
            <person name="Cullen D."/>
            <person name="Martin F."/>
            <person name="Rosso M.-N."/>
            <person name="Henrissat B."/>
            <person name="Hibbett D."/>
            <person name="Martinez A.T."/>
            <person name="Grigoriev I.V."/>
        </authorList>
    </citation>
    <scope>NUCLEOTIDE SEQUENCE</scope>
    <source>
        <strain evidence="2">MF-IS2</strain>
    </source>
</reference>
<proteinExistence type="predicted"/>
<dbReference type="EMBL" id="MU151299">
    <property type="protein sequence ID" value="KAF9445474.1"/>
    <property type="molecule type" value="Genomic_DNA"/>
</dbReference>
<feature type="region of interest" description="Disordered" evidence="1">
    <location>
        <begin position="1"/>
        <end position="40"/>
    </location>
</feature>
<feature type="compositionally biased region" description="Basic and acidic residues" evidence="1">
    <location>
        <begin position="127"/>
        <end position="138"/>
    </location>
</feature>
<dbReference type="AlphaFoldDB" id="A0A9P5X6J9"/>
<name>A0A9P5X6J9_9AGAR</name>
<dbReference type="OrthoDB" id="3067135at2759"/>
<accession>A0A9P5X6J9</accession>
<protein>
    <submittedName>
        <fullName evidence="2">Uncharacterized protein</fullName>
    </submittedName>
</protein>
<sequence length="178" mass="19962">MRVQNSRHGSSPQRSEGSSDQSTDETPKVTRKHRNRRPFGRRIYEAAIASHVDPILTLIQSRNTPASKPPLRFEPISSPSLKRRERGTVAIGVAKRNTLPISCFSHSSNSNSVRFPVTRWQTILEPKDQQVHGGDQKIQKRLPSYGGGRQRISSSLDFVPLSQAESAYKAMFSPSIER</sequence>
<feature type="compositionally biased region" description="Polar residues" evidence="1">
    <location>
        <begin position="1"/>
        <end position="21"/>
    </location>
</feature>
<feature type="region of interest" description="Disordered" evidence="1">
    <location>
        <begin position="127"/>
        <end position="149"/>
    </location>
</feature>
<gene>
    <name evidence="2" type="ORF">P691DRAFT_805583</name>
</gene>
<evidence type="ECO:0000313" key="2">
    <source>
        <dbReference type="EMBL" id="KAF9445474.1"/>
    </source>
</evidence>
<keyword evidence="3" id="KW-1185">Reference proteome</keyword>
<dbReference type="Proteomes" id="UP000807342">
    <property type="component" value="Unassembled WGS sequence"/>
</dbReference>